<name>A0A3N2D2G3_9MICO</name>
<dbReference type="Gene3D" id="2.70.98.10">
    <property type="match status" value="1"/>
</dbReference>
<dbReference type="AlphaFoldDB" id="A0A3N2D2G3"/>
<keyword evidence="3" id="KW-1185">Reference proteome</keyword>
<protein>
    <submittedName>
        <fullName evidence="2">Galactose mutarotase-like enzyme</fullName>
    </submittedName>
</protein>
<dbReference type="Pfam" id="PF14486">
    <property type="entry name" value="DUF4432"/>
    <property type="match status" value="1"/>
</dbReference>
<evidence type="ECO:0000313" key="2">
    <source>
        <dbReference type="EMBL" id="ROR93960.1"/>
    </source>
</evidence>
<dbReference type="Proteomes" id="UP000275356">
    <property type="component" value="Unassembled WGS sequence"/>
</dbReference>
<evidence type="ECO:0000256" key="1">
    <source>
        <dbReference type="SAM" id="MobiDB-lite"/>
    </source>
</evidence>
<feature type="compositionally biased region" description="Polar residues" evidence="1">
    <location>
        <begin position="349"/>
        <end position="359"/>
    </location>
</feature>
<gene>
    <name evidence="2" type="ORF">EDD28_3389</name>
</gene>
<dbReference type="RefSeq" id="WP_170169532.1">
    <property type="nucleotide sequence ID" value="NZ_RKHQ01000002.1"/>
</dbReference>
<reference evidence="2 3" key="1">
    <citation type="submission" date="2018-11" db="EMBL/GenBank/DDBJ databases">
        <title>Sequencing the genomes of 1000 actinobacteria strains.</title>
        <authorList>
            <person name="Klenk H.-P."/>
        </authorList>
    </citation>
    <scope>NUCLEOTIDE SEQUENCE [LARGE SCALE GENOMIC DNA]</scope>
    <source>
        <strain evidence="2 3">DSM 13521</strain>
    </source>
</reference>
<evidence type="ECO:0000313" key="3">
    <source>
        <dbReference type="Proteomes" id="UP000275356"/>
    </source>
</evidence>
<proteinExistence type="predicted"/>
<comment type="caution">
    <text evidence="2">The sequence shown here is derived from an EMBL/GenBank/DDBJ whole genome shotgun (WGS) entry which is preliminary data.</text>
</comment>
<feature type="region of interest" description="Disordered" evidence="1">
    <location>
        <begin position="335"/>
        <end position="359"/>
    </location>
</feature>
<organism evidence="2 3">
    <name type="scientific">Salana multivorans</name>
    <dbReference type="NCBI Taxonomy" id="120377"/>
    <lineage>
        <taxon>Bacteria</taxon>
        <taxon>Bacillati</taxon>
        <taxon>Actinomycetota</taxon>
        <taxon>Actinomycetes</taxon>
        <taxon>Micrococcales</taxon>
        <taxon>Beutenbergiaceae</taxon>
        <taxon>Salana</taxon>
    </lineage>
</organism>
<sequence>MPISPQPSGWADLVTAGYAPLVDLVADVGEVVAAGGERVLRLRLAGGLHLDVLLDHGLDLGQAWYAGVPVAWRSPNPVDPGPWADWESRFRGGLLVTCGPDNIGEPREGRGQHGTHHGTPAHDVTWRRVERDGEIVVEVSGSVAHTSLGGPRLVVRRTIRVATGSGAVTVDDVWRNAGAASAGIALLYHVNLGAPLLAPGGRVEVDAGDGRLTTRTREPLPEGRTALDVPGADPGHAPVVAEHRSPAWDAATATDTAVAVLTGPDGAPRARVTWTTATLPRLDTWCFPQTGTWALGIEPANAALFGPERTRPWAGAPVLAPGEELRARVVVDVDPASPSLVPAGPTAAPTPSQEDPCTP</sequence>
<dbReference type="InterPro" id="IPR014718">
    <property type="entry name" value="GH-type_carb-bd"/>
</dbReference>
<dbReference type="InterPro" id="IPR027839">
    <property type="entry name" value="DUF4432"/>
</dbReference>
<dbReference type="GO" id="GO:0030246">
    <property type="term" value="F:carbohydrate binding"/>
    <property type="evidence" value="ECO:0007669"/>
    <property type="project" value="InterPro"/>
</dbReference>
<accession>A0A3N2D2G3</accession>
<feature type="region of interest" description="Disordered" evidence="1">
    <location>
        <begin position="213"/>
        <end position="233"/>
    </location>
</feature>
<dbReference type="EMBL" id="RKHQ01000002">
    <property type="protein sequence ID" value="ROR93960.1"/>
    <property type="molecule type" value="Genomic_DNA"/>
</dbReference>